<organism evidence="2 3">
    <name type="scientific">Arthrobacter gengyunqii</name>
    <dbReference type="NCBI Taxonomy" id="2886940"/>
    <lineage>
        <taxon>Bacteria</taxon>
        <taxon>Bacillati</taxon>
        <taxon>Actinomycetota</taxon>
        <taxon>Actinomycetes</taxon>
        <taxon>Micrococcales</taxon>
        <taxon>Micrococcaceae</taxon>
        <taxon>Arthrobacter</taxon>
    </lineage>
</organism>
<protein>
    <submittedName>
        <fullName evidence="2">Uncharacterized protein</fullName>
    </submittedName>
</protein>
<sequence length="91" mass="10335">MTFSSRLTPQDSFPEQLEELTTDALEILNSKLHRQAGFEYQQDGATELETRFRLEFVAEELDRRENMTGSVSAPDTRSATEVPIPTHLVHA</sequence>
<feature type="region of interest" description="Disordered" evidence="1">
    <location>
        <begin position="63"/>
        <end position="91"/>
    </location>
</feature>
<gene>
    <name evidence="2" type="ORF">LJ751_08615</name>
</gene>
<comment type="caution">
    <text evidence="2">The sequence shown here is derived from an EMBL/GenBank/DDBJ whole genome shotgun (WGS) entry which is preliminary data.</text>
</comment>
<dbReference type="AlphaFoldDB" id="A0A9X1S6S3"/>
<evidence type="ECO:0000313" key="3">
    <source>
        <dbReference type="Proteomes" id="UP001139264"/>
    </source>
</evidence>
<feature type="compositionally biased region" description="Polar residues" evidence="1">
    <location>
        <begin position="67"/>
        <end position="79"/>
    </location>
</feature>
<evidence type="ECO:0000256" key="1">
    <source>
        <dbReference type="SAM" id="MobiDB-lite"/>
    </source>
</evidence>
<reference evidence="2" key="1">
    <citation type="submission" date="2021-10" db="EMBL/GenBank/DDBJ databases">
        <title>Novel species in genus Arthrobacter.</title>
        <authorList>
            <person name="Liu Y."/>
        </authorList>
    </citation>
    <scope>NUCLEOTIDE SEQUENCE</scope>
    <source>
        <strain evidence="2">Zg-Y809</strain>
    </source>
</reference>
<dbReference type="Proteomes" id="UP001139264">
    <property type="component" value="Unassembled WGS sequence"/>
</dbReference>
<proteinExistence type="predicted"/>
<accession>A0A9X1S6S3</accession>
<dbReference type="EMBL" id="JAJFZP010000006">
    <property type="protein sequence ID" value="MCC3269426.1"/>
    <property type="molecule type" value="Genomic_DNA"/>
</dbReference>
<dbReference type="RefSeq" id="WP_227907853.1">
    <property type="nucleotide sequence ID" value="NZ_CP095461.1"/>
</dbReference>
<name>A0A9X1S6S3_9MICC</name>
<evidence type="ECO:0000313" key="2">
    <source>
        <dbReference type="EMBL" id="MCC3269426.1"/>
    </source>
</evidence>